<keyword evidence="5" id="KW-1185">Reference proteome</keyword>
<dbReference type="Pfam" id="PF00106">
    <property type="entry name" value="adh_short"/>
    <property type="match status" value="1"/>
</dbReference>
<protein>
    <submittedName>
        <fullName evidence="4">Short chain dehydrogenase</fullName>
        <ecNumber evidence="4">1.1.1.320</ecNumber>
    </submittedName>
</protein>
<keyword evidence="2" id="KW-0521">NADP</keyword>
<name>A0AAF0IK94_9EURO</name>
<sequence>MKFASGRTIILTGASRGDNVVAIARSEEPLQRLKEQYGRQVEILNGDATDPEMADKAVKAALTAYGRIDGLIVNHGILGPVTKLVTSDMEAWRKAFDINFFSAVEFVKAALPHIRISRGNIIFTSSGAAISATIGWGFYGASKAAMNHLNMTLAKEEPEITCLAIRPGMVDTQMQEELRSQHVEVLGPKDSERFLTAHKEGKLLPPAKPGRVIAKLAVSAPRELSGKFLSWNSEELKDYQDE</sequence>
<evidence type="ECO:0000256" key="1">
    <source>
        <dbReference type="ARBA" id="ARBA00006484"/>
    </source>
</evidence>
<dbReference type="InterPro" id="IPR002347">
    <property type="entry name" value="SDR_fam"/>
</dbReference>
<dbReference type="PANTHER" id="PTHR43008">
    <property type="entry name" value="BENZIL REDUCTASE"/>
    <property type="match status" value="1"/>
</dbReference>
<dbReference type="PANTHER" id="PTHR43008:SF8">
    <property type="entry name" value="BENZIL REDUCTASE ((S)-BENZOIN FORMING) IRC24"/>
    <property type="match status" value="1"/>
</dbReference>
<gene>
    <name evidence="4" type="ORF">PRK78_004945</name>
</gene>
<dbReference type="FunFam" id="3.40.50.720:FF:000281">
    <property type="entry name" value="Uncharacterized oxidoreductase YIR035C"/>
    <property type="match status" value="1"/>
</dbReference>
<dbReference type="InterPro" id="IPR020904">
    <property type="entry name" value="Sc_DH/Rdtase_CS"/>
</dbReference>
<proteinExistence type="inferred from homology"/>
<dbReference type="PRINTS" id="PR00081">
    <property type="entry name" value="GDHRDH"/>
</dbReference>
<dbReference type="AlphaFoldDB" id="A0AAF0IK94"/>
<dbReference type="Proteomes" id="UP001219355">
    <property type="component" value="Chromosome 3"/>
</dbReference>
<dbReference type="EMBL" id="CP120629">
    <property type="protein sequence ID" value="WEW59471.1"/>
    <property type="molecule type" value="Genomic_DNA"/>
</dbReference>
<dbReference type="PROSITE" id="PS00061">
    <property type="entry name" value="ADH_SHORT"/>
    <property type="match status" value="1"/>
</dbReference>
<evidence type="ECO:0000256" key="3">
    <source>
        <dbReference type="ARBA" id="ARBA00023002"/>
    </source>
</evidence>
<dbReference type="EC" id="1.1.1.320" evidence="4"/>
<evidence type="ECO:0000313" key="5">
    <source>
        <dbReference type="Proteomes" id="UP001219355"/>
    </source>
</evidence>
<dbReference type="GO" id="GO:0050664">
    <property type="term" value="F:oxidoreductase activity, acting on NAD(P)H, oxygen as acceptor"/>
    <property type="evidence" value="ECO:0007669"/>
    <property type="project" value="TreeGrafter"/>
</dbReference>
<dbReference type="SUPFAM" id="SSF51735">
    <property type="entry name" value="NAD(P)-binding Rossmann-fold domains"/>
    <property type="match status" value="1"/>
</dbReference>
<organism evidence="4 5">
    <name type="scientific">Emydomyces testavorans</name>
    <dbReference type="NCBI Taxonomy" id="2070801"/>
    <lineage>
        <taxon>Eukaryota</taxon>
        <taxon>Fungi</taxon>
        <taxon>Dikarya</taxon>
        <taxon>Ascomycota</taxon>
        <taxon>Pezizomycotina</taxon>
        <taxon>Eurotiomycetes</taxon>
        <taxon>Eurotiomycetidae</taxon>
        <taxon>Onygenales</taxon>
        <taxon>Nannizziopsiaceae</taxon>
        <taxon>Emydomyces</taxon>
    </lineage>
</organism>
<reference evidence="4" key="1">
    <citation type="submission" date="2023-03" db="EMBL/GenBank/DDBJ databases">
        <title>Emydomyces testavorans Genome Sequence.</title>
        <authorList>
            <person name="Hoyer L."/>
        </authorList>
    </citation>
    <scope>NUCLEOTIDE SEQUENCE</scope>
    <source>
        <strain evidence="4">16-2883</strain>
    </source>
</reference>
<accession>A0AAF0IK94</accession>
<evidence type="ECO:0000313" key="4">
    <source>
        <dbReference type="EMBL" id="WEW59471.1"/>
    </source>
</evidence>
<evidence type="ECO:0000256" key="2">
    <source>
        <dbReference type="ARBA" id="ARBA00022857"/>
    </source>
</evidence>
<comment type="similarity">
    <text evidence="1">Belongs to the short-chain dehydrogenases/reductases (SDR) family.</text>
</comment>
<dbReference type="Gene3D" id="3.40.50.720">
    <property type="entry name" value="NAD(P)-binding Rossmann-like Domain"/>
    <property type="match status" value="1"/>
</dbReference>
<keyword evidence="3 4" id="KW-0560">Oxidoreductase</keyword>
<dbReference type="InterPro" id="IPR036291">
    <property type="entry name" value="NAD(P)-bd_dom_sf"/>
</dbReference>